<sequence length="119" mass="13782">MLSLVAEACFSLTKRHHGNNFNLPWRPISNEILSRSDCHDEPALLDRRMDVESFQMLLKLPYTSPYLITRRTVRALRGPEYDEFEDDECDDGDEAYEDDDRDDESAENDANDESEASAY</sequence>
<accession>A0A2H9THP4</accession>
<name>A0A2H9THP4_9FUNG</name>
<dbReference type="AlphaFoldDB" id="A0A2H9THP4"/>
<protein>
    <submittedName>
        <fullName evidence="2">Uncharacterized protein</fullName>
    </submittedName>
</protein>
<proteinExistence type="predicted"/>
<feature type="region of interest" description="Disordered" evidence="1">
    <location>
        <begin position="79"/>
        <end position="119"/>
    </location>
</feature>
<comment type="caution">
    <text evidence="2">The sequence shown here is derived from an EMBL/GenBank/DDBJ whole genome shotgun (WGS) entry which is preliminary data.</text>
</comment>
<keyword evidence="3" id="KW-1185">Reference proteome</keyword>
<evidence type="ECO:0000313" key="2">
    <source>
        <dbReference type="EMBL" id="PJF17245.1"/>
    </source>
</evidence>
<reference evidence="2 3" key="1">
    <citation type="submission" date="2016-10" db="EMBL/GenBank/DDBJ databases">
        <title>The genome of Paramicrosporidium saccamoebae is the missing link in understanding Cryptomycota and Microsporidia evolution.</title>
        <authorList>
            <person name="Quandt C.A."/>
            <person name="Beaudet D."/>
            <person name="Corsaro D."/>
            <person name="Michel R."/>
            <person name="Corradi N."/>
            <person name="James T."/>
        </authorList>
    </citation>
    <scope>NUCLEOTIDE SEQUENCE [LARGE SCALE GENOMIC DNA]</scope>
    <source>
        <strain evidence="2 3">KSL3</strain>
    </source>
</reference>
<organism evidence="2 3">
    <name type="scientific">Paramicrosporidium saccamoebae</name>
    <dbReference type="NCBI Taxonomy" id="1246581"/>
    <lineage>
        <taxon>Eukaryota</taxon>
        <taxon>Fungi</taxon>
        <taxon>Fungi incertae sedis</taxon>
        <taxon>Cryptomycota</taxon>
        <taxon>Cryptomycota incertae sedis</taxon>
        <taxon>Paramicrosporidium</taxon>
    </lineage>
</organism>
<dbReference type="EMBL" id="MTSL01000183">
    <property type="protein sequence ID" value="PJF17245.1"/>
    <property type="molecule type" value="Genomic_DNA"/>
</dbReference>
<gene>
    <name evidence="2" type="ORF">PSACC_02945</name>
</gene>
<feature type="compositionally biased region" description="Acidic residues" evidence="1">
    <location>
        <begin position="81"/>
        <end position="119"/>
    </location>
</feature>
<dbReference type="Proteomes" id="UP000240830">
    <property type="component" value="Unassembled WGS sequence"/>
</dbReference>
<evidence type="ECO:0000313" key="3">
    <source>
        <dbReference type="Proteomes" id="UP000240830"/>
    </source>
</evidence>
<evidence type="ECO:0000256" key="1">
    <source>
        <dbReference type="SAM" id="MobiDB-lite"/>
    </source>
</evidence>